<evidence type="ECO:0000259" key="2">
    <source>
        <dbReference type="Pfam" id="PF03703"/>
    </source>
</evidence>
<feature type="domain" description="YdbS-like PH" evidence="2">
    <location>
        <begin position="91"/>
        <end position="166"/>
    </location>
</feature>
<dbReference type="AlphaFoldDB" id="A0A1I0NRR7"/>
<dbReference type="PANTHER" id="PTHR34473">
    <property type="entry name" value="UPF0699 TRANSMEMBRANE PROTEIN YDBS"/>
    <property type="match status" value="1"/>
</dbReference>
<dbReference type="Proteomes" id="UP000199437">
    <property type="component" value="Unassembled WGS sequence"/>
</dbReference>
<proteinExistence type="predicted"/>
<dbReference type="STRING" id="1267423.SAMN05216290_1416"/>
<dbReference type="GeneID" id="99986142"/>
<protein>
    <recommendedName>
        <fullName evidence="2">YdbS-like PH domain-containing protein</fullName>
    </recommendedName>
</protein>
<reference evidence="4" key="1">
    <citation type="submission" date="2016-10" db="EMBL/GenBank/DDBJ databases">
        <authorList>
            <person name="Varghese N."/>
            <person name="Submissions S."/>
        </authorList>
    </citation>
    <scope>NUCLEOTIDE SEQUENCE [LARGE SCALE GENOMIC DNA]</scope>
    <source>
        <strain evidence="4">CGMCC 1.12402</strain>
    </source>
</reference>
<sequence>MSQIFENLPVKVAELPELTPTDLQPIDKRYLKVLLIMQSIIFTLLTIGGAAIVYFSPDIEPTLLHFAYACAPTLVLWGLSAALTLKGFKKKKYALRERDLLYTKGLIWSVRTSIPFNRIQHAEVKQGPLDRIFKLHSIKIYTAGGSQSDLSIPGLPEETALRIKEFVLGKTAEDGAIE</sequence>
<dbReference type="InterPro" id="IPR005182">
    <property type="entry name" value="YdbS-like_PH"/>
</dbReference>
<dbReference type="PANTHER" id="PTHR34473:SF3">
    <property type="entry name" value="TRANSMEMBRANE PROTEIN-RELATED"/>
    <property type="match status" value="1"/>
</dbReference>
<evidence type="ECO:0000256" key="1">
    <source>
        <dbReference type="SAM" id="Phobius"/>
    </source>
</evidence>
<dbReference type="RefSeq" id="WP_090257801.1">
    <property type="nucleotide sequence ID" value="NZ_FOIR01000001.1"/>
</dbReference>
<keyword evidence="4" id="KW-1185">Reference proteome</keyword>
<gene>
    <name evidence="3" type="ORF">SAMN05216290_1416</name>
</gene>
<accession>A0A1I0NRR7</accession>
<keyword evidence="1" id="KW-0812">Transmembrane</keyword>
<dbReference type="OrthoDB" id="1524472at2"/>
<evidence type="ECO:0000313" key="3">
    <source>
        <dbReference type="EMBL" id="SEW04298.1"/>
    </source>
</evidence>
<dbReference type="Pfam" id="PF03703">
    <property type="entry name" value="bPH_2"/>
    <property type="match status" value="1"/>
</dbReference>
<feature type="transmembrane region" description="Helical" evidence="1">
    <location>
        <begin position="33"/>
        <end position="54"/>
    </location>
</feature>
<name>A0A1I0NRR7_9BACT</name>
<dbReference type="EMBL" id="FOIR01000001">
    <property type="protein sequence ID" value="SEW04298.1"/>
    <property type="molecule type" value="Genomic_DNA"/>
</dbReference>
<evidence type="ECO:0000313" key="4">
    <source>
        <dbReference type="Proteomes" id="UP000199437"/>
    </source>
</evidence>
<organism evidence="3 4">
    <name type="scientific">Roseivirga pacifica</name>
    <dbReference type="NCBI Taxonomy" id="1267423"/>
    <lineage>
        <taxon>Bacteria</taxon>
        <taxon>Pseudomonadati</taxon>
        <taxon>Bacteroidota</taxon>
        <taxon>Cytophagia</taxon>
        <taxon>Cytophagales</taxon>
        <taxon>Roseivirgaceae</taxon>
        <taxon>Roseivirga</taxon>
    </lineage>
</organism>
<feature type="transmembrane region" description="Helical" evidence="1">
    <location>
        <begin position="66"/>
        <end position="88"/>
    </location>
</feature>
<keyword evidence="1" id="KW-0472">Membrane</keyword>
<keyword evidence="1" id="KW-1133">Transmembrane helix</keyword>